<feature type="binding site" evidence="3">
    <location>
        <position position="359"/>
    </location>
    <ligand>
        <name>Mg(2+)</name>
        <dbReference type="ChEBI" id="CHEBI:18420"/>
    </ligand>
</feature>
<dbReference type="Pfam" id="PF00245">
    <property type="entry name" value="Alk_phosphatase"/>
    <property type="match status" value="1"/>
</dbReference>
<gene>
    <name evidence="5" type="primary">phoA</name>
    <name evidence="5" type="ORF">VEZ01S_11_00330</name>
</gene>
<feature type="binding site" evidence="3">
    <location>
        <position position="410"/>
    </location>
    <ligand>
        <name>Zn(2+)</name>
        <dbReference type="ChEBI" id="CHEBI:29105"/>
        <label>2</label>
    </ligand>
</feature>
<dbReference type="InterPro" id="IPR017850">
    <property type="entry name" value="Alkaline_phosphatase_core_sf"/>
</dbReference>
<evidence type="ECO:0000256" key="1">
    <source>
        <dbReference type="ARBA" id="ARBA00022553"/>
    </source>
</evidence>
<feature type="binding site" evidence="3">
    <location>
        <position position="196"/>
    </location>
    <ligand>
        <name>Mg(2+)</name>
        <dbReference type="ChEBI" id="CHEBI:18420"/>
    </ligand>
</feature>
<dbReference type="InterPro" id="IPR001952">
    <property type="entry name" value="Alkaline_phosphatase"/>
</dbReference>
<dbReference type="GO" id="GO:0004035">
    <property type="term" value="F:alkaline phosphatase activity"/>
    <property type="evidence" value="ECO:0007669"/>
    <property type="project" value="TreeGrafter"/>
</dbReference>
<dbReference type="OrthoDB" id="9794455at2"/>
<keyword evidence="3" id="KW-0479">Metal-binding</keyword>
<comment type="cofactor">
    <cofactor evidence="3">
        <name>Zn(2+)</name>
        <dbReference type="ChEBI" id="CHEBI:29105"/>
    </cofactor>
    <text evidence="3">Binds 2 Zn(2+) ions.</text>
</comment>
<evidence type="ECO:0000256" key="3">
    <source>
        <dbReference type="PIRSR" id="PIRSR601952-2"/>
    </source>
</evidence>
<feature type="binding site" evidence="3">
    <location>
        <position position="368"/>
    </location>
    <ligand>
        <name>Zn(2+)</name>
        <dbReference type="ChEBI" id="CHEBI:29105"/>
        <label>2</label>
    </ligand>
</feature>
<comment type="caution">
    <text evidence="5">The sequence shown here is derived from an EMBL/GenBank/DDBJ whole genome shotgun (WGS) entry which is preliminary data.</text>
</comment>
<evidence type="ECO:0000256" key="2">
    <source>
        <dbReference type="PIRSR" id="PIRSR601952-1"/>
    </source>
</evidence>
<feature type="active site" description="Phosphoserine intermediate" evidence="2">
    <location>
        <position position="143"/>
    </location>
</feature>
<dbReference type="Proteomes" id="UP000016562">
    <property type="component" value="Unassembled WGS sequence"/>
</dbReference>
<feature type="region of interest" description="Disordered" evidence="4">
    <location>
        <begin position="94"/>
        <end position="120"/>
    </location>
</feature>
<feature type="binding site" evidence="3">
    <location>
        <position position="364"/>
    </location>
    <ligand>
        <name>Zn(2+)</name>
        <dbReference type="ChEBI" id="CHEBI:29105"/>
        <label>2</label>
    </ligand>
</feature>
<organism evidence="5 6">
    <name type="scientific">Vibrio ezurae NBRC 102218</name>
    <dbReference type="NCBI Taxonomy" id="1219080"/>
    <lineage>
        <taxon>Bacteria</taxon>
        <taxon>Pseudomonadati</taxon>
        <taxon>Pseudomonadota</taxon>
        <taxon>Gammaproteobacteria</taxon>
        <taxon>Vibrionales</taxon>
        <taxon>Vibrionaceae</taxon>
        <taxon>Vibrio</taxon>
    </lineage>
</organism>
<proteinExistence type="predicted"/>
<sequence length="503" mass="54748">MDITQMKPSNSTLAISIAAALFLSGCQSESSSDEANDPINKTKNVILMITDGASDGAWDIASFWQHGELLNDTYPFNELDTRYAMTTYALNGNSAPDESDSCDPDQYAEGFSYDPEKASDDTPIEGDMLFAGYDYINTNYTDSAASGTAIATGQSTYNGGLGVNNCGEPQKLITEYAHEHGLSTGIISSVMFSHATPAAFGANNVSRNNYHAIANSMLKNGHADLIIGSGHPMYDGDGKKLAEDDYNFSYISEDDWNELQAGTLTSATSETPWTFIETKESFDKLAQGIASDEIMNGPLLGIFQTGWTTQYDRTCEDETLRETAFACPDLTTVPDLGTMSVGALNYLSQNENGFFAMIEGGAVDWAAHGKDTAGIIEEQVDFHNAVKDVFDWVEANSSWDETLLIVTTDHGNAYVLGETSDSAIYAGVENPGADNMPTVTYYSGSHTNELVRFYAKGNGADKFSKYVIGTDENYAERYRHTGANGDYFQNNHLFHAIKEIIEE</sequence>
<dbReference type="PROSITE" id="PS51257">
    <property type="entry name" value="PROKAR_LIPOPROTEIN"/>
    <property type="match status" value="1"/>
</dbReference>
<dbReference type="SUPFAM" id="SSF53649">
    <property type="entry name" value="Alkaline phosphatase-like"/>
    <property type="match status" value="1"/>
</dbReference>
<keyword evidence="1" id="KW-0597">Phosphoprotein</keyword>
<keyword evidence="3" id="KW-0862">Zinc</keyword>
<evidence type="ECO:0000313" key="6">
    <source>
        <dbReference type="Proteomes" id="UP000016562"/>
    </source>
</evidence>
<evidence type="ECO:0000313" key="5">
    <source>
        <dbReference type="EMBL" id="GAD79391.1"/>
    </source>
</evidence>
<dbReference type="GO" id="GO:0046872">
    <property type="term" value="F:metal ion binding"/>
    <property type="evidence" value="ECO:0007669"/>
    <property type="project" value="UniProtKB-KW"/>
</dbReference>
<accession>U3AHK9</accession>
<dbReference type="SMART" id="SM00098">
    <property type="entry name" value="alkPPc"/>
    <property type="match status" value="1"/>
</dbReference>
<dbReference type="eggNOG" id="COG1785">
    <property type="taxonomic scope" value="Bacteria"/>
</dbReference>
<dbReference type="AlphaFoldDB" id="U3AHK9"/>
<feature type="binding site" evidence="3">
    <location>
        <position position="409"/>
    </location>
    <ligand>
        <name>Zn(2+)</name>
        <dbReference type="ChEBI" id="CHEBI:29105"/>
        <label>2</label>
    </ligand>
</feature>
<keyword evidence="3" id="KW-0460">Magnesium</keyword>
<dbReference type="PANTHER" id="PTHR11596">
    <property type="entry name" value="ALKALINE PHOSPHATASE"/>
    <property type="match status" value="1"/>
</dbReference>
<comment type="cofactor">
    <cofactor evidence="3">
        <name>Mg(2+)</name>
        <dbReference type="ChEBI" id="CHEBI:18420"/>
    </cofactor>
    <text evidence="3">Binds 1 Mg(2+) ion.</text>
</comment>
<reference evidence="5 6" key="1">
    <citation type="submission" date="2013-09" db="EMBL/GenBank/DDBJ databases">
        <title>Whole genome shotgun sequence of Vibrio ezurae NBRC 102218.</title>
        <authorList>
            <person name="Yoshida I."/>
            <person name="Hosoyama A."/>
            <person name="Numata M."/>
            <person name="Hashimoto M."/>
            <person name="Hosoyama Y."/>
            <person name="Tsuchikane K."/>
            <person name="Noguchi M."/>
            <person name="Hirakata S."/>
            <person name="Ichikawa N."/>
            <person name="Ohji S."/>
            <person name="Yamazoe A."/>
            <person name="Fujita N."/>
        </authorList>
    </citation>
    <scope>NUCLEOTIDE SEQUENCE [LARGE SCALE GENOMIC DNA]</scope>
    <source>
        <strain evidence="5 6">NBRC 102218</strain>
    </source>
</reference>
<name>U3AHK9_9VIBR</name>
<dbReference type="PANTHER" id="PTHR11596:SF5">
    <property type="entry name" value="ALKALINE PHOSPHATASE"/>
    <property type="match status" value="1"/>
</dbReference>
<dbReference type="Gene3D" id="3.40.720.10">
    <property type="entry name" value="Alkaline Phosphatase, subunit A"/>
    <property type="match status" value="1"/>
</dbReference>
<protein>
    <submittedName>
        <fullName evidence="5">Alkaline phosphatase</fullName>
    </submittedName>
</protein>
<feature type="binding site" evidence="3">
    <location>
        <position position="194"/>
    </location>
    <ligand>
        <name>Mg(2+)</name>
        <dbReference type="ChEBI" id="CHEBI:18420"/>
    </ligand>
</feature>
<evidence type="ECO:0000256" key="4">
    <source>
        <dbReference type="SAM" id="MobiDB-lite"/>
    </source>
</evidence>
<dbReference type="STRING" id="1219080.VEZ01S_11_00330"/>
<keyword evidence="6" id="KW-1185">Reference proteome</keyword>
<dbReference type="EMBL" id="BATM01000011">
    <property type="protein sequence ID" value="GAD79391.1"/>
    <property type="molecule type" value="Genomic_DNA"/>
</dbReference>
<dbReference type="CDD" id="cd16012">
    <property type="entry name" value="ALP"/>
    <property type="match status" value="1"/>
</dbReference>